<sequence length="76" mass="8728">MSSGQLPRWKQFFPKMKERGAHRRTAMRMVSYDKHWNPTWWQGPNGKGSVPAGTEYLQIEIVTGVNHGGKLTIEET</sequence>
<organism evidence="1 2">
    <name type="scientific">Gordonia phage Pupper</name>
    <dbReference type="NCBI Taxonomy" id="2571249"/>
    <lineage>
        <taxon>Viruses</taxon>
        <taxon>Duplodnaviria</taxon>
        <taxon>Heunggongvirae</taxon>
        <taxon>Uroviricota</taxon>
        <taxon>Caudoviricetes</taxon>
        <taxon>Puppervirus</taxon>
        <taxon>Puppervirus Pupper</taxon>
    </lineage>
</organism>
<evidence type="ECO:0000313" key="2">
    <source>
        <dbReference type="Proteomes" id="UP000318375"/>
    </source>
</evidence>
<keyword evidence="2" id="KW-1185">Reference proteome</keyword>
<accession>A0A4Y6ERY3</accession>
<reference evidence="1 2" key="1">
    <citation type="submission" date="2019-05" db="EMBL/GenBank/DDBJ databases">
        <authorList>
            <person name="Pope W.H."/>
            <person name="Garlena R.A."/>
            <person name="Russell D.A."/>
            <person name="Jacobs-Sera D."/>
            <person name="Hatfull G.F."/>
        </authorList>
    </citation>
    <scope>NUCLEOTIDE SEQUENCE [LARGE SCALE GENOMIC DNA]</scope>
</reference>
<proteinExistence type="predicted"/>
<dbReference type="GeneID" id="64766030"/>
<dbReference type="Proteomes" id="UP000318375">
    <property type="component" value="Segment"/>
</dbReference>
<gene>
    <name evidence="1" type="primary">12</name>
    <name evidence="1" type="ORF">SEA_PUPPER_12</name>
</gene>
<dbReference type="EMBL" id="MK977695">
    <property type="protein sequence ID" value="QDF18499.1"/>
    <property type="molecule type" value="Genomic_DNA"/>
</dbReference>
<dbReference type="RefSeq" id="YP_010058801.1">
    <property type="nucleotide sequence ID" value="NC_054723.1"/>
</dbReference>
<evidence type="ECO:0000313" key="1">
    <source>
        <dbReference type="EMBL" id="QDF18499.1"/>
    </source>
</evidence>
<dbReference type="KEGG" id="vg:64766030"/>
<protein>
    <submittedName>
        <fullName evidence="1">Uncharacterized protein</fullName>
    </submittedName>
</protein>
<name>A0A4Y6ERY3_9CAUD</name>